<organism evidence="3 4">
    <name type="scientific">Apophysomyces ossiformis</name>
    <dbReference type="NCBI Taxonomy" id="679940"/>
    <lineage>
        <taxon>Eukaryota</taxon>
        <taxon>Fungi</taxon>
        <taxon>Fungi incertae sedis</taxon>
        <taxon>Mucoromycota</taxon>
        <taxon>Mucoromycotina</taxon>
        <taxon>Mucoromycetes</taxon>
        <taxon>Mucorales</taxon>
        <taxon>Mucorineae</taxon>
        <taxon>Mucoraceae</taxon>
        <taxon>Apophysomyces</taxon>
    </lineage>
</organism>
<keyword evidence="2" id="KW-0732">Signal</keyword>
<feature type="chain" id="PRO_5034103812" evidence="2">
    <location>
        <begin position="20"/>
        <end position="118"/>
    </location>
</feature>
<dbReference type="AlphaFoldDB" id="A0A8H7BH77"/>
<evidence type="ECO:0000313" key="4">
    <source>
        <dbReference type="Proteomes" id="UP000605846"/>
    </source>
</evidence>
<feature type="compositionally biased region" description="Low complexity" evidence="1">
    <location>
        <begin position="36"/>
        <end position="46"/>
    </location>
</feature>
<sequence>MKFALLVTVAAIFSVVTQAAPWGPAWQKAHRHQEQTTDVTQTQKQTPSVPDVQKPRPNLPQVQKPRPDAPHIQKQTSSVTHIVQNVGNEGSSSGIANGLLAGGIINNNEKKISITQNA</sequence>
<comment type="caution">
    <text evidence="3">The sequence shown here is derived from an EMBL/GenBank/DDBJ whole genome shotgun (WGS) entry which is preliminary data.</text>
</comment>
<keyword evidence="4" id="KW-1185">Reference proteome</keyword>
<reference evidence="3" key="1">
    <citation type="submission" date="2020-01" db="EMBL/GenBank/DDBJ databases">
        <title>Genome Sequencing of Three Apophysomyces-Like Fungal Strains Confirms a Novel Fungal Genus in the Mucoromycota with divergent Burkholderia-like Endosymbiotic Bacteria.</title>
        <authorList>
            <person name="Stajich J.E."/>
            <person name="Macias A.M."/>
            <person name="Carter-House D."/>
            <person name="Lovett B."/>
            <person name="Kasson L.R."/>
            <person name="Berry K."/>
            <person name="Grigoriev I."/>
            <person name="Chang Y."/>
            <person name="Spatafora J."/>
            <person name="Kasson M.T."/>
        </authorList>
    </citation>
    <scope>NUCLEOTIDE SEQUENCE</scope>
    <source>
        <strain evidence="3">NRRL A-21654</strain>
    </source>
</reference>
<gene>
    <name evidence="3" type="ORF">EC973_003485</name>
</gene>
<name>A0A8H7BH77_9FUNG</name>
<dbReference type="EMBL" id="JABAYA010000204">
    <property type="protein sequence ID" value="KAF7722265.1"/>
    <property type="molecule type" value="Genomic_DNA"/>
</dbReference>
<feature type="signal peptide" evidence="2">
    <location>
        <begin position="1"/>
        <end position="19"/>
    </location>
</feature>
<proteinExistence type="predicted"/>
<dbReference type="OrthoDB" id="2289154at2759"/>
<accession>A0A8H7BH77</accession>
<evidence type="ECO:0000256" key="2">
    <source>
        <dbReference type="SAM" id="SignalP"/>
    </source>
</evidence>
<protein>
    <submittedName>
        <fullName evidence="3">Uncharacterized protein</fullName>
    </submittedName>
</protein>
<dbReference type="Proteomes" id="UP000605846">
    <property type="component" value="Unassembled WGS sequence"/>
</dbReference>
<evidence type="ECO:0000313" key="3">
    <source>
        <dbReference type="EMBL" id="KAF7722265.1"/>
    </source>
</evidence>
<evidence type="ECO:0000256" key="1">
    <source>
        <dbReference type="SAM" id="MobiDB-lite"/>
    </source>
</evidence>
<feature type="region of interest" description="Disordered" evidence="1">
    <location>
        <begin position="23"/>
        <end position="76"/>
    </location>
</feature>